<feature type="region of interest" description="Disordered" evidence="1">
    <location>
        <begin position="204"/>
        <end position="227"/>
    </location>
</feature>
<name>A0A543CYA3_9PSEU</name>
<dbReference type="Pfam" id="PF08044">
    <property type="entry name" value="DUF1707"/>
    <property type="match status" value="1"/>
</dbReference>
<comment type="caution">
    <text evidence="3">The sequence shown here is derived from an EMBL/GenBank/DDBJ whole genome shotgun (WGS) entry which is preliminary data.</text>
</comment>
<dbReference type="AlphaFoldDB" id="A0A543CYA3"/>
<evidence type="ECO:0000313" key="3">
    <source>
        <dbReference type="EMBL" id="TQM02086.1"/>
    </source>
</evidence>
<sequence>MVLHYGGVDEPRPELRIGDRERRAIDAHLQQAHGDGVLTLTEYDERAAQCWAARTQKELDALVEDLPAYRPAPDEAPTVAVPEPAPDEGERKSLAQRLTSGAIGVAVAGVALFLGGQVLMADDATAVMGSREVSVGPEQTQVEVGALFGSVKVVVPEGMRASISGPAVFGSAECGAACTGPGPEVAVDVTALFGSVDVVRPGELTADELEDAAEEAEEAAEDAAEDD</sequence>
<keyword evidence="4" id="KW-1185">Reference proteome</keyword>
<accession>A0A543CYA3</accession>
<gene>
    <name evidence="3" type="ORF">FB558_7947</name>
</gene>
<proteinExistence type="predicted"/>
<feature type="compositionally biased region" description="Acidic residues" evidence="1">
    <location>
        <begin position="205"/>
        <end position="227"/>
    </location>
</feature>
<dbReference type="EMBL" id="VFPA01000007">
    <property type="protein sequence ID" value="TQM02086.1"/>
    <property type="molecule type" value="Genomic_DNA"/>
</dbReference>
<feature type="region of interest" description="Disordered" evidence="1">
    <location>
        <begin position="69"/>
        <end position="91"/>
    </location>
</feature>
<dbReference type="InterPro" id="IPR012551">
    <property type="entry name" value="DUF1707_SHOCT-like"/>
</dbReference>
<evidence type="ECO:0000259" key="2">
    <source>
        <dbReference type="Pfam" id="PF08044"/>
    </source>
</evidence>
<evidence type="ECO:0000256" key="1">
    <source>
        <dbReference type="SAM" id="MobiDB-lite"/>
    </source>
</evidence>
<organism evidence="3 4">
    <name type="scientific">Pseudonocardia kunmingensis</name>
    <dbReference type="NCBI Taxonomy" id="630975"/>
    <lineage>
        <taxon>Bacteria</taxon>
        <taxon>Bacillati</taxon>
        <taxon>Actinomycetota</taxon>
        <taxon>Actinomycetes</taxon>
        <taxon>Pseudonocardiales</taxon>
        <taxon>Pseudonocardiaceae</taxon>
        <taxon>Pseudonocardia</taxon>
    </lineage>
</organism>
<evidence type="ECO:0000313" key="4">
    <source>
        <dbReference type="Proteomes" id="UP000315677"/>
    </source>
</evidence>
<dbReference type="PANTHER" id="PTHR40763">
    <property type="entry name" value="MEMBRANE PROTEIN-RELATED"/>
    <property type="match status" value="1"/>
</dbReference>
<reference evidence="3 4" key="1">
    <citation type="submission" date="2019-06" db="EMBL/GenBank/DDBJ databases">
        <title>Sequencing the genomes of 1000 actinobacteria strains.</title>
        <authorList>
            <person name="Klenk H.-P."/>
        </authorList>
    </citation>
    <scope>NUCLEOTIDE SEQUENCE [LARGE SCALE GENOMIC DNA]</scope>
    <source>
        <strain evidence="3 4">DSM 45301</strain>
    </source>
</reference>
<dbReference type="PANTHER" id="PTHR40763:SF5">
    <property type="entry name" value="MEMBRANE PROTEIN"/>
    <property type="match status" value="1"/>
</dbReference>
<feature type="domain" description="DUF1707" evidence="2">
    <location>
        <begin position="15"/>
        <end position="67"/>
    </location>
</feature>
<protein>
    <submittedName>
        <fullName evidence="3">Uncharacterized protein DUF1707</fullName>
    </submittedName>
</protein>
<dbReference type="Proteomes" id="UP000315677">
    <property type="component" value="Unassembled WGS sequence"/>
</dbReference>